<dbReference type="Gene3D" id="2.50.20.10">
    <property type="entry name" value="Lipoprotein localisation LolA/LolB/LppX"/>
    <property type="match status" value="1"/>
</dbReference>
<dbReference type="PROSITE" id="PS51257">
    <property type="entry name" value="PROKAR_LIPOPROTEIN"/>
    <property type="match status" value="1"/>
</dbReference>
<accession>A0ABS7XFQ1</accession>
<gene>
    <name evidence="1" type="ORF">LB452_02485</name>
</gene>
<protein>
    <submittedName>
        <fullName evidence="1">DUF4292 domain-containing protein</fullName>
    </submittedName>
</protein>
<name>A0ABS7XFQ1_9FLAO</name>
<organism evidence="1 2">
    <name type="scientific">Psychroflexus longus</name>
    <dbReference type="NCBI Taxonomy" id="2873596"/>
    <lineage>
        <taxon>Bacteria</taxon>
        <taxon>Pseudomonadati</taxon>
        <taxon>Bacteroidota</taxon>
        <taxon>Flavobacteriia</taxon>
        <taxon>Flavobacteriales</taxon>
        <taxon>Flavobacteriaceae</taxon>
        <taxon>Psychroflexus</taxon>
    </lineage>
</organism>
<dbReference type="Proteomes" id="UP001199314">
    <property type="component" value="Unassembled WGS sequence"/>
</dbReference>
<keyword evidence="2" id="KW-1185">Reference proteome</keyword>
<proteinExistence type="predicted"/>
<dbReference type="EMBL" id="JAIQZE010000001">
    <property type="protein sequence ID" value="MBZ9777779.1"/>
    <property type="molecule type" value="Genomic_DNA"/>
</dbReference>
<evidence type="ECO:0000313" key="1">
    <source>
        <dbReference type="EMBL" id="MBZ9777779.1"/>
    </source>
</evidence>
<dbReference type="InterPro" id="IPR025634">
    <property type="entry name" value="DUF4292"/>
</dbReference>
<dbReference type="RefSeq" id="WP_224460138.1">
    <property type="nucleotide sequence ID" value="NZ_JAIQZE010000001.1"/>
</dbReference>
<dbReference type="Pfam" id="PF14125">
    <property type="entry name" value="DUF4292"/>
    <property type="match status" value="1"/>
</dbReference>
<reference evidence="2" key="1">
    <citation type="submission" date="2023-07" db="EMBL/GenBank/DDBJ databases">
        <title>Novel species isolated from saline lakes on Tibetan Plateau.</title>
        <authorList>
            <person name="Lu H."/>
        </authorList>
    </citation>
    <scope>NUCLEOTIDE SEQUENCE [LARGE SCALE GENOMIC DNA]</scope>
    <source>
        <strain evidence="2">CAK8W</strain>
    </source>
</reference>
<comment type="caution">
    <text evidence="1">The sequence shown here is derived from an EMBL/GenBank/DDBJ whole genome shotgun (WGS) entry which is preliminary data.</text>
</comment>
<evidence type="ECO:0000313" key="2">
    <source>
        <dbReference type="Proteomes" id="UP001199314"/>
    </source>
</evidence>
<sequence length="256" mass="29339">MQKSLKSISLILIIFISLTGCKSSKAGAGEDLKEKSARAVIRSFENNLAEFKTVNGKIKAGYETESSSQSISITYRIEKDKAIWMSAKVMGLLPVAKVYITPDRFQYYEKINRTYFDGDFSMAKEFLGVEVNFENLQNLLIGRPMYELKRNQMLFDDNAYVFLQNIKSILAFSAIIDSGKFEMKSQSLVNVKNESLKVDYFKFQSVDQKKFPSKLLMTAKKDDEVVLIDIDYRSVIFGEELSFPFTIPSNYERLEL</sequence>